<gene>
    <name evidence="1" type="ORF">BCV72DRAFT_192126</name>
</gene>
<dbReference type="Proteomes" id="UP000242414">
    <property type="component" value="Unassembled WGS sequence"/>
</dbReference>
<dbReference type="AlphaFoldDB" id="A0A1X0RBK3"/>
<protein>
    <submittedName>
        <fullName evidence="1">Uncharacterized protein</fullName>
    </submittedName>
</protein>
<dbReference type="VEuPathDB" id="FungiDB:BCV72DRAFT_192126"/>
<name>A0A1X0RBK3_RHIZD</name>
<feature type="non-terminal residue" evidence="1">
    <location>
        <position position="50"/>
    </location>
</feature>
<evidence type="ECO:0000313" key="1">
    <source>
        <dbReference type="EMBL" id="ORE09372.1"/>
    </source>
</evidence>
<sequence length="50" mass="5672">FKDNLRERNAAFAFTSLSCDMVSVRDSDTTNNSRRGLNAFQIQGVLCHHQ</sequence>
<reference evidence="1" key="1">
    <citation type="journal article" date="2016" name="Proc. Natl. Acad. Sci. U.S.A.">
        <title>Lipid metabolic changes in an early divergent fungus govern the establishment of a mutualistic symbiosis with endobacteria.</title>
        <authorList>
            <person name="Lastovetsky O.A."/>
            <person name="Gaspar M.L."/>
            <person name="Mondo S.J."/>
            <person name="LaButti K.M."/>
            <person name="Sandor L."/>
            <person name="Grigoriev I.V."/>
            <person name="Henry S.A."/>
            <person name="Pawlowska T.E."/>
        </authorList>
    </citation>
    <scope>NUCLEOTIDE SEQUENCE [LARGE SCALE GENOMIC DNA]</scope>
    <source>
        <strain evidence="1">ATCC 52814</strain>
    </source>
</reference>
<feature type="non-terminal residue" evidence="1">
    <location>
        <position position="1"/>
    </location>
</feature>
<proteinExistence type="predicted"/>
<accession>A0A1X0RBK3</accession>
<dbReference type="EMBL" id="KV921876">
    <property type="protein sequence ID" value="ORE09372.1"/>
    <property type="molecule type" value="Genomic_DNA"/>
</dbReference>
<organism evidence="1">
    <name type="scientific">Rhizopus microsporus var. microsporus</name>
    <dbReference type="NCBI Taxonomy" id="86635"/>
    <lineage>
        <taxon>Eukaryota</taxon>
        <taxon>Fungi</taxon>
        <taxon>Fungi incertae sedis</taxon>
        <taxon>Mucoromycota</taxon>
        <taxon>Mucoromycotina</taxon>
        <taxon>Mucoromycetes</taxon>
        <taxon>Mucorales</taxon>
        <taxon>Mucorineae</taxon>
        <taxon>Rhizopodaceae</taxon>
        <taxon>Rhizopus</taxon>
    </lineage>
</organism>
<dbReference type="OrthoDB" id="2447509at2759"/>